<accession>A0A1H0BUT2</accession>
<dbReference type="PANTHER" id="PTHR35807:SF1">
    <property type="entry name" value="TRANSCRIPTIONAL REGULATOR REDD"/>
    <property type="match status" value="1"/>
</dbReference>
<dbReference type="GO" id="GO:0006355">
    <property type="term" value="P:regulation of DNA-templated transcription"/>
    <property type="evidence" value="ECO:0007669"/>
    <property type="project" value="InterPro"/>
</dbReference>
<feature type="region of interest" description="Disordered" evidence="7">
    <location>
        <begin position="84"/>
        <end position="124"/>
    </location>
</feature>
<dbReference type="InterPro" id="IPR016032">
    <property type="entry name" value="Sig_transdc_resp-reg_C-effctor"/>
</dbReference>
<feature type="region of interest" description="Disordered" evidence="7">
    <location>
        <begin position="171"/>
        <end position="210"/>
    </location>
</feature>
<reference evidence="9 10" key="1">
    <citation type="submission" date="2016-10" db="EMBL/GenBank/DDBJ databases">
        <authorList>
            <person name="de Groot N.N."/>
        </authorList>
    </citation>
    <scope>NUCLEOTIDE SEQUENCE [LARGE SCALE GENOMIC DNA]</scope>
    <source>
        <strain evidence="9 10">CGMCC 4.2022</strain>
    </source>
</reference>
<feature type="domain" description="OmpR/PhoB-type" evidence="8">
    <location>
        <begin position="1"/>
        <end position="105"/>
    </location>
</feature>
<dbReference type="PANTHER" id="PTHR35807">
    <property type="entry name" value="TRANSCRIPTIONAL REGULATOR REDD-RELATED"/>
    <property type="match status" value="1"/>
</dbReference>
<organism evidence="9 10">
    <name type="scientific">Actinacidiphila guanduensis</name>
    <dbReference type="NCBI Taxonomy" id="310781"/>
    <lineage>
        <taxon>Bacteria</taxon>
        <taxon>Bacillati</taxon>
        <taxon>Actinomycetota</taxon>
        <taxon>Actinomycetes</taxon>
        <taxon>Kitasatosporales</taxon>
        <taxon>Streptomycetaceae</taxon>
        <taxon>Actinacidiphila</taxon>
    </lineage>
</organism>
<dbReference type="PROSITE" id="PS51755">
    <property type="entry name" value="OMPR_PHOB"/>
    <property type="match status" value="1"/>
</dbReference>
<keyword evidence="3" id="KW-0805">Transcription regulation</keyword>
<evidence type="ECO:0000259" key="8">
    <source>
        <dbReference type="PROSITE" id="PS51755"/>
    </source>
</evidence>
<dbReference type="SUPFAM" id="SSF48452">
    <property type="entry name" value="TPR-like"/>
    <property type="match status" value="1"/>
</dbReference>
<keyword evidence="4 6" id="KW-0238">DNA-binding</keyword>
<comment type="similarity">
    <text evidence="1">Belongs to the AfsR/DnrI/RedD regulatory family.</text>
</comment>
<evidence type="ECO:0000313" key="10">
    <source>
        <dbReference type="Proteomes" id="UP000199341"/>
    </source>
</evidence>
<dbReference type="Pfam" id="PF03704">
    <property type="entry name" value="BTAD"/>
    <property type="match status" value="1"/>
</dbReference>
<dbReference type="Pfam" id="PF00931">
    <property type="entry name" value="NB-ARC"/>
    <property type="match status" value="1"/>
</dbReference>
<dbReference type="GO" id="GO:0000160">
    <property type="term" value="P:phosphorelay signal transduction system"/>
    <property type="evidence" value="ECO:0007669"/>
    <property type="project" value="UniProtKB-KW"/>
</dbReference>
<dbReference type="SMART" id="SM01043">
    <property type="entry name" value="BTAD"/>
    <property type="match status" value="1"/>
</dbReference>
<gene>
    <name evidence="9" type="ORF">SAMN05216259_104313</name>
</gene>
<dbReference type="Gene3D" id="1.10.10.10">
    <property type="entry name" value="Winged helix-like DNA-binding domain superfamily/Winged helix DNA-binding domain"/>
    <property type="match status" value="1"/>
</dbReference>
<feature type="compositionally biased region" description="Low complexity" evidence="7">
    <location>
        <begin position="109"/>
        <end position="124"/>
    </location>
</feature>
<evidence type="ECO:0000256" key="7">
    <source>
        <dbReference type="SAM" id="MobiDB-lite"/>
    </source>
</evidence>
<dbReference type="InterPro" id="IPR027417">
    <property type="entry name" value="P-loop_NTPase"/>
</dbReference>
<dbReference type="CDD" id="cd15831">
    <property type="entry name" value="BTAD"/>
    <property type="match status" value="1"/>
</dbReference>
<dbReference type="InterPro" id="IPR001867">
    <property type="entry name" value="OmpR/PhoB-type_DNA-bd"/>
</dbReference>
<evidence type="ECO:0000256" key="5">
    <source>
        <dbReference type="ARBA" id="ARBA00023163"/>
    </source>
</evidence>
<dbReference type="EMBL" id="FNIE01000004">
    <property type="protein sequence ID" value="SDN49358.1"/>
    <property type="molecule type" value="Genomic_DNA"/>
</dbReference>
<evidence type="ECO:0000256" key="6">
    <source>
        <dbReference type="PROSITE-ProRule" id="PRU01091"/>
    </source>
</evidence>
<dbReference type="Pfam" id="PF00486">
    <property type="entry name" value="Trans_reg_C"/>
    <property type="match status" value="1"/>
</dbReference>
<keyword evidence="5" id="KW-0804">Transcription</keyword>
<dbReference type="AlphaFoldDB" id="A0A1H0BUT2"/>
<sequence length="715" mass="75165">MGEWMQATARFGVLGPLRVEIGGRPVPLGPLKQQLVLATLLCHANRPVPVDVLTEAVWQDDPPRTARKNLQVYVSALRKLLGDEGAAEGPDTPAGARVSDPSALPPLPLAGRAAPSAPATAPTAEEFPGAVAHPVAPVVPFPAAASVPPYSPAAPTGVPGRTAARALPVPHLTMAPEPPTPYAGPESAPYARPAQAPSPTAPRITRESGGYRLRVSPGELDAGRFQDLARSARARATRGEHAAAAEQLRQALELWRGRPLAGLLDSPVVRVEAERLEERCLAGYEDWAEAELAGGSDAAALAEAVADVAERHPLRERLQAARMSALQQAGRPAEALAVYDGHRRLLARELGLAPGPALEARYRTLLAGRATRPAAPARTVLPPDTADFTGRVAQVGELAEAVRGGGRVAVLSGPAGIGKTALAVRVAHLLRAHFPDGRLLVRTREADGSARPHEAVLAELAALAGLDGHAGDDFRGTAARWRDWLAARRVLLILDDVPCEAVVRELLPAEGAGAALVTSRARLAGLAPVHRVDPPPYDVPEALDLLGRIIGTPRLRSDPAAAEAIVTAGGLLPLAVRASGLKLAMLRHLPLREYAARLADPHAVLDELAAGDVAVRPRLDRAWQDLPAPQRAALRRLSRLPLSRPFTLAQAAAALECEEAAALRQLEALILAGPVTSPPRETTATCTVYTQPHLIQLYAREAAAPQGRTAARLTA</sequence>
<dbReference type="InterPro" id="IPR036388">
    <property type="entry name" value="WH-like_DNA-bd_sf"/>
</dbReference>
<dbReference type="InterPro" id="IPR011990">
    <property type="entry name" value="TPR-like_helical_dom_sf"/>
</dbReference>
<dbReference type="OrthoDB" id="4336084at2"/>
<evidence type="ECO:0000256" key="3">
    <source>
        <dbReference type="ARBA" id="ARBA00023015"/>
    </source>
</evidence>
<dbReference type="InterPro" id="IPR051677">
    <property type="entry name" value="AfsR-DnrI-RedD_regulator"/>
</dbReference>
<evidence type="ECO:0000256" key="2">
    <source>
        <dbReference type="ARBA" id="ARBA00023012"/>
    </source>
</evidence>
<evidence type="ECO:0000313" key="9">
    <source>
        <dbReference type="EMBL" id="SDN49358.1"/>
    </source>
</evidence>
<dbReference type="STRING" id="310781.SAMN05216259_104313"/>
<dbReference type="SUPFAM" id="SSF52540">
    <property type="entry name" value="P-loop containing nucleoside triphosphate hydrolases"/>
    <property type="match status" value="1"/>
</dbReference>
<dbReference type="InterPro" id="IPR002182">
    <property type="entry name" value="NB-ARC"/>
</dbReference>
<dbReference type="GO" id="GO:0003677">
    <property type="term" value="F:DNA binding"/>
    <property type="evidence" value="ECO:0007669"/>
    <property type="project" value="UniProtKB-UniRule"/>
</dbReference>
<feature type="DNA-binding region" description="OmpR/PhoB-type" evidence="6">
    <location>
        <begin position="1"/>
        <end position="105"/>
    </location>
</feature>
<dbReference type="Proteomes" id="UP000199341">
    <property type="component" value="Unassembled WGS sequence"/>
</dbReference>
<dbReference type="InterPro" id="IPR005158">
    <property type="entry name" value="BTAD"/>
</dbReference>
<dbReference type="SUPFAM" id="SSF46894">
    <property type="entry name" value="C-terminal effector domain of the bipartite response regulators"/>
    <property type="match status" value="1"/>
</dbReference>
<dbReference type="GO" id="GO:0043531">
    <property type="term" value="F:ADP binding"/>
    <property type="evidence" value="ECO:0007669"/>
    <property type="project" value="InterPro"/>
</dbReference>
<dbReference type="PRINTS" id="PR00364">
    <property type="entry name" value="DISEASERSIST"/>
</dbReference>
<dbReference type="SMART" id="SM00862">
    <property type="entry name" value="Trans_reg_C"/>
    <property type="match status" value="1"/>
</dbReference>
<protein>
    <submittedName>
        <fullName evidence="9">NB-ARC domain-containing protein</fullName>
    </submittedName>
</protein>
<dbReference type="Gene3D" id="1.25.40.10">
    <property type="entry name" value="Tetratricopeptide repeat domain"/>
    <property type="match status" value="1"/>
</dbReference>
<keyword evidence="10" id="KW-1185">Reference proteome</keyword>
<evidence type="ECO:0000256" key="1">
    <source>
        <dbReference type="ARBA" id="ARBA00005820"/>
    </source>
</evidence>
<name>A0A1H0BUT2_9ACTN</name>
<evidence type="ECO:0000256" key="4">
    <source>
        <dbReference type="ARBA" id="ARBA00023125"/>
    </source>
</evidence>
<proteinExistence type="inferred from homology"/>
<keyword evidence="2" id="KW-0902">Two-component regulatory system</keyword>